<accession>A0A8J5ZGZ2</accession>
<dbReference type="Proteomes" id="UP000701853">
    <property type="component" value="Chromosome 7"/>
</dbReference>
<dbReference type="AlphaFoldDB" id="A0A8J5ZGZ2"/>
<comment type="caution">
    <text evidence="2">The sequence shown here is derived from an EMBL/GenBank/DDBJ whole genome shotgun (WGS) entry which is preliminary data.</text>
</comment>
<evidence type="ECO:0000256" key="1">
    <source>
        <dbReference type="SAM" id="Phobius"/>
    </source>
</evidence>
<dbReference type="OrthoDB" id="1922339at2759"/>
<dbReference type="EMBL" id="JAHUZN010000007">
    <property type="protein sequence ID" value="KAG8488014.1"/>
    <property type="molecule type" value="Genomic_DNA"/>
</dbReference>
<keyword evidence="3" id="KW-1185">Reference proteome</keyword>
<keyword evidence="1" id="KW-0472">Membrane</keyword>
<protein>
    <submittedName>
        <fullName evidence="2">Uncharacterized protein</fullName>
    </submittedName>
</protein>
<keyword evidence="1" id="KW-1133">Transmembrane helix</keyword>
<sequence>MCLIELIGSRRNKFQIYRFVRISQLCTSLYFYLTSIIMINGSPRHNLLLNSQNLCLDPRRDEEPLVVSTVLLKALGKLE</sequence>
<proteinExistence type="predicted"/>
<evidence type="ECO:0000313" key="3">
    <source>
        <dbReference type="Proteomes" id="UP000701853"/>
    </source>
</evidence>
<gene>
    <name evidence="2" type="ORF">CXB51_018229</name>
</gene>
<evidence type="ECO:0000313" key="2">
    <source>
        <dbReference type="EMBL" id="KAG8488014.1"/>
    </source>
</evidence>
<keyword evidence="1" id="KW-0812">Transmembrane</keyword>
<feature type="transmembrane region" description="Helical" evidence="1">
    <location>
        <begin position="19"/>
        <end position="39"/>
    </location>
</feature>
<name>A0A8J5ZGZ2_9ROSI</name>
<organism evidence="2 3">
    <name type="scientific">Gossypium anomalum</name>
    <dbReference type="NCBI Taxonomy" id="47600"/>
    <lineage>
        <taxon>Eukaryota</taxon>
        <taxon>Viridiplantae</taxon>
        <taxon>Streptophyta</taxon>
        <taxon>Embryophyta</taxon>
        <taxon>Tracheophyta</taxon>
        <taxon>Spermatophyta</taxon>
        <taxon>Magnoliopsida</taxon>
        <taxon>eudicotyledons</taxon>
        <taxon>Gunneridae</taxon>
        <taxon>Pentapetalae</taxon>
        <taxon>rosids</taxon>
        <taxon>malvids</taxon>
        <taxon>Malvales</taxon>
        <taxon>Malvaceae</taxon>
        <taxon>Malvoideae</taxon>
        <taxon>Gossypium</taxon>
    </lineage>
</organism>
<reference evidence="2 3" key="1">
    <citation type="journal article" date="2021" name="bioRxiv">
        <title>The Gossypium anomalum genome as a resource for cotton improvement and evolutionary analysis of hybrid incompatibility.</title>
        <authorList>
            <person name="Grover C.E."/>
            <person name="Yuan D."/>
            <person name="Arick M.A."/>
            <person name="Miller E.R."/>
            <person name="Hu G."/>
            <person name="Peterson D.G."/>
            <person name="Wendel J.F."/>
            <person name="Udall J.A."/>
        </authorList>
    </citation>
    <scope>NUCLEOTIDE SEQUENCE [LARGE SCALE GENOMIC DNA]</scope>
    <source>
        <strain evidence="2">JFW-Udall</strain>
        <tissue evidence="2">Leaf</tissue>
    </source>
</reference>